<dbReference type="AlphaFoldDB" id="A0A2P6MRW3"/>
<dbReference type="InParanoid" id="A0A2P6MRW3"/>
<evidence type="ECO:0000313" key="2">
    <source>
        <dbReference type="Proteomes" id="UP000241769"/>
    </source>
</evidence>
<protein>
    <submittedName>
        <fullName evidence="1">Uncharacterized protein</fullName>
    </submittedName>
</protein>
<comment type="caution">
    <text evidence="1">The sequence shown here is derived from an EMBL/GenBank/DDBJ whole genome shotgun (WGS) entry which is preliminary data.</text>
</comment>
<gene>
    <name evidence="1" type="ORF">PROFUN_06571</name>
</gene>
<name>A0A2P6MRW3_9EUKA</name>
<dbReference type="Proteomes" id="UP000241769">
    <property type="component" value="Unassembled WGS sequence"/>
</dbReference>
<dbReference type="EMBL" id="MDYQ01000463">
    <property type="protein sequence ID" value="PRP74442.1"/>
    <property type="molecule type" value="Genomic_DNA"/>
</dbReference>
<proteinExistence type="predicted"/>
<organism evidence="1 2">
    <name type="scientific">Planoprotostelium fungivorum</name>
    <dbReference type="NCBI Taxonomy" id="1890364"/>
    <lineage>
        <taxon>Eukaryota</taxon>
        <taxon>Amoebozoa</taxon>
        <taxon>Evosea</taxon>
        <taxon>Variosea</taxon>
        <taxon>Cavosteliida</taxon>
        <taxon>Cavosteliaceae</taxon>
        <taxon>Planoprotostelium</taxon>
    </lineage>
</organism>
<reference evidence="1 2" key="1">
    <citation type="journal article" date="2018" name="Genome Biol. Evol.">
        <title>Multiple Roots of Fruiting Body Formation in Amoebozoa.</title>
        <authorList>
            <person name="Hillmann F."/>
            <person name="Forbes G."/>
            <person name="Novohradska S."/>
            <person name="Ferling I."/>
            <person name="Riege K."/>
            <person name="Groth M."/>
            <person name="Westermann M."/>
            <person name="Marz M."/>
            <person name="Spaller T."/>
            <person name="Winckler T."/>
            <person name="Schaap P."/>
            <person name="Glockner G."/>
        </authorList>
    </citation>
    <scope>NUCLEOTIDE SEQUENCE [LARGE SCALE GENOMIC DNA]</scope>
    <source>
        <strain evidence="1 2">Jena</strain>
    </source>
</reference>
<keyword evidence="2" id="KW-1185">Reference proteome</keyword>
<evidence type="ECO:0000313" key="1">
    <source>
        <dbReference type="EMBL" id="PRP74442.1"/>
    </source>
</evidence>
<accession>A0A2P6MRW3</accession>
<sequence length="107" mass="12451">MHIFDGFRIWDATTDSSSDFSRTAALRRRLNQLGQRCFVFGRRNLVEQNSKQQSKRAVAQLYEIIGQHCQSRLGTMKSYAIRVRLMVTIATWAPMNLRYIYFGLCPS</sequence>